<dbReference type="PANTHER" id="PTHR43065">
    <property type="entry name" value="SENSOR HISTIDINE KINASE"/>
    <property type="match status" value="1"/>
</dbReference>
<feature type="transmembrane region" description="Helical" evidence="7">
    <location>
        <begin position="177"/>
        <end position="196"/>
    </location>
</feature>
<feature type="coiled-coil region" evidence="6">
    <location>
        <begin position="634"/>
        <end position="705"/>
    </location>
</feature>
<dbReference type="InterPro" id="IPR036097">
    <property type="entry name" value="HisK_dim/P_sf"/>
</dbReference>
<keyword evidence="10" id="KW-1185">Reference proteome</keyword>
<keyword evidence="7" id="KW-0472">Membrane</keyword>
<feature type="coiled-coil region" evidence="6">
    <location>
        <begin position="737"/>
        <end position="764"/>
    </location>
</feature>
<dbReference type="InterPro" id="IPR005467">
    <property type="entry name" value="His_kinase_dom"/>
</dbReference>
<proteinExistence type="predicted"/>
<evidence type="ECO:0000256" key="2">
    <source>
        <dbReference type="ARBA" id="ARBA00012438"/>
    </source>
</evidence>
<feature type="transmembrane region" description="Helical" evidence="7">
    <location>
        <begin position="216"/>
        <end position="237"/>
    </location>
</feature>
<evidence type="ECO:0000256" key="4">
    <source>
        <dbReference type="ARBA" id="ARBA00022777"/>
    </source>
</evidence>
<dbReference type="EC" id="2.7.13.3" evidence="2"/>
<dbReference type="EMBL" id="MLAW01000022">
    <property type="protein sequence ID" value="OJJ25014.1"/>
    <property type="molecule type" value="Genomic_DNA"/>
</dbReference>
<name>A0A1L9QQR5_9CYAN</name>
<dbReference type="InterPro" id="IPR003661">
    <property type="entry name" value="HisK_dim/P_dom"/>
</dbReference>
<dbReference type="AlphaFoldDB" id="A0A1L9QQR5"/>
<evidence type="ECO:0000313" key="9">
    <source>
        <dbReference type="EMBL" id="OJJ25014.1"/>
    </source>
</evidence>
<feature type="domain" description="Histidine kinase" evidence="8">
    <location>
        <begin position="714"/>
        <end position="972"/>
    </location>
</feature>
<keyword evidence="3" id="KW-0597">Phosphoprotein</keyword>
<reference evidence="9" key="1">
    <citation type="submission" date="2016-10" db="EMBL/GenBank/DDBJ databases">
        <title>CRISPR-Cas defence system in Roseofilum reptotaenium: evidence of a bacteriophage-cyanobacterium arms race in the coral black band disease.</title>
        <authorList>
            <person name="Buerger P."/>
            <person name="Wood-Charlson E.M."/>
            <person name="Weynberg K.D."/>
            <person name="Willis B."/>
            <person name="Van Oppen M.J."/>
        </authorList>
    </citation>
    <scope>NUCLEOTIDE SEQUENCE [LARGE SCALE GENOMIC DNA]</scope>
    <source>
        <strain evidence="9">AO1-A</strain>
    </source>
</reference>
<dbReference type="InterPro" id="IPR004358">
    <property type="entry name" value="Sig_transdc_His_kin-like_C"/>
</dbReference>
<dbReference type="Pfam" id="PF02518">
    <property type="entry name" value="HATPase_c"/>
    <property type="match status" value="1"/>
</dbReference>
<dbReference type="GO" id="GO:0000155">
    <property type="term" value="F:phosphorelay sensor kinase activity"/>
    <property type="evidence" value="ECO:0007669"/>
    <property type="project" value="InterPro"/>
</dbReference>
<evidence type="ECO:0000313" key="10">
    <source>
        <dbReference type="Proteomes" id="UP000183940"/>
    </source>
</evidence>
<evidence type="ECO:0000259" key="8">
    <source>
        <dbReference type="PROSITE" id="PS50109"/>
    </source>
</evidence>
<dbReference type="InterPro" id="IPR036890">
    <property type="entry name" value="HATPase_C_sf"/>
</dbReference>
<feature type="transmembrane region" description="Helical" evidence="7">
    <location>
        <begin position="108"/>
        <end position="131"/>
    </location>
</feature>
<comment type="catalytic activity">
    <reaction evidence="1">
        <text>ATP + protein L-histidine = ADP + protein N-phospho-L-histidine.</text>
        <dbReference type="EC" id="2.7.13.3"/>
    </reaction>
</comment>
<dbReference type="SUPFAM" id="SSF47384">
    <property type="entry name" value="Homodimeric domain of signal transducing histidine kinase"/>
    <property type="match status" value="1"/>
</dbReference>
<keyword evidence="7" id="KW-1133">Transmembrane helix</keyword>
<dbReference type="STRING" id="1925591.BI308_13310"/>
<dbReference type="InterPro" id="IPR003594">
    <property type="entry name" value="HATPase_dom"/>
</dbReference>
<dbReference type="SMART" id="SM00387">
    <property type="entry name" value="HATPase_c"/>
    <property type="match status" value="1"/>
</dbReference>
<dbReference type="CDD" id="cd00082">
    <property type="entry name" value="HisKA"/>
    <property type="match status" value="1"/>
</dbReference>
<keyword evidence="6" id="KW-0175">Coiled coil</keyword>
<keyword evidence="4 9" id="KW-0808">Transferase</keyword>
<feature type="transmembrane region" description="Helical" evidence="7">
    <location>
        <begin position="43"/>
        <end position="68"/>
    </location>
</feature>
<sequence length="978" mass="109274">MKKLVKDIVKERRDYNTWVANETLEDYSLRYAPKSFRKWSEFLVANTALGGISFLALEAIGASLLISYGFANTFWAILFSGLIIFLAGVPITYYAAKYNIDMDLLTRGAGFGYLGSTITSLVYASFTFIFFALEAAIMAQALELYFHLPLAWGYLVCSVIIVPLVFYGVTLINQLQLWTQPIWLFLMVSPYIFVAYKEPESFQYWLDFAGHSASATQLNTLWFGSAVTVSFSVIAQLGEQVDYLRFLPDKTENNRWKWWLAVLAAGPGWIVLGVLKQLGGSFLASLAIAHGLAESQAKQPVQMYLGGFSDMFNDPRVVLAVVTLFVIISQVKINVTNAYAGSLAWSNFFSRLTHSHPGRVVWLVFNVAIALLLMELGVFETLEAVLGLYSNVAIAWIGAIVADLVINKPLKLSPSYIEFKRAYLYNINPVGLGSMAIASVVSIIAFLGLFGPYLQAYSSFLALGIAFILSPLLAWLTQGKYYIARKNELRDRVNLSPSLIQCSICEQHYEPADSAYCPVYQGNICSLCCTLEAHCHDSCKHTPENQLALHSPGLLSTIKDRFSPQFLKRVLRFLGGFFLLAGTSGTVLGLVFFFGVWKSSEFSVEDISLISTLCLELYSLLLVLCGIGAWWFVLSEESKELAEEELDKQNLQLQAEIKEREKTQLALRDLTRQLERRVAERTAQLSETLQDLKRTQAQLVQTEKMSSLGQLVAGIAHEINNPVSFIHGNLLHAINYVNNLLKLLDAYQQELEKTNSNITKLEDEIEVSFIQEDLPKLLNSMEAGTNRIQQIVLSLRIFSRLDEADFKVVDIHDGIDSALMILGNRLNPTSQNPGIAVIRNYGQLPLIECYPGQLNQVFMNIFVNAIDIFEEQNKRRSWEEIVQHPNQITVSTEIKQPDSILISITDNGPGIPESIQSKIFDAFFTTKQVGNGTGLGLSISYEIIVEKHQGHLNCESIVGEGTTFRIEIPVRQVGFPSS</sequence>
<feature type="transmembrane region" description="Helical" evidence="7">
    <location>
        <begin position="360"/>
        <end position="379"/>
    </location>
</feature>
<evidence type="ECO:0000256" key="7">
    <source>
        <dbReference type="SAM" id="Phobius"/>
    </source>
</evidence>
<evidence type="ECO:0000256" key="3">
    <source>
        <dbReference type="ARBA" id="ARBA00022553"/>
    </source>
</evidence>
<accession>A0A1L9QQR5</accession>
<feature type="transmembrane region" description="Helical" evidence="7">
    <location>
        <begin position="258"/>
        <end position="275"/>
    </location>
</feature>
<dbReference type="SUPFAM" id="SSF55874">
    <property type="entry name" value="ATPase domain of HSP90 chaperone/DNA topoisomerase II/histidine kinase"/>
    <property type="match status" value="1"/>
</dbReference>
<feature type="transmembrane region" description="Helical" evidence="7">
    <location>
        <begin position="385"/>
        <end position="406"/>
    </location>
</feature>
<dbReference type="PRINTS" id="PR00344">
    <property type="entry name" value="BCTRLSENSOR"/>
</dbReference>
<evidence type="ECO:0000256" key="6">
    <source>
        <dbReference type="SAM" id="Coils"/>
    </source>
</evidence>
<keyword evidence="7" id="KW-0812">Transmembrane</keyword>
<organism evidence="9 10">
    <name type="scientific">Roseofilum reptotaenium AO1-A</name>
    <dbReference type="NCBI Taxonomy" id="1925591"/>
    <lineage>
        <taxon>Bacteria</taxon>
        <taxon>Bacillati</taxon>
        <taxon>Cyanobacteriota</taxon>
        <taxon>Cyanophyceae</taxon>
        <taxon>Desertifilales</taxon>
        <taxon>Desertifilaceae</taxon>
        <taxon>Roseofilum</taxon>
    </lineage>
</organism>
<keyword evidence="5" id="KW-0902">Two-component regulatory system</keyword>
<gene>
    <name evidence="9" type="ORF">BI308_13310</name>
</gene>
<dbReference type="Gene3D" id="1.10.4160.10">
    <property type="entry name" value="Hydantoin permease"/>
    <property type="match status" value="1"/>
</dbReference>
<dbReference type="PANTHER" id="PTHR43065:SF50">
    <property type="entry name" value="HISTIDINE KINASE"/>
    <property type="match status" value="1"/>
</dbReference>
<feature type="transmembrane region" description="Helical" evidence="7">
    <location>
        <begin position="427"/>
        <end position="450"/>
    </location>
</feature>
<evidence type="ECO:0000256" key="5">
    <source>
        <dbReference type="ARBA" id="ARBA00023012"/>
    </source>
</evidence>
<dbReference type="Proteomes" id="UP000183940">
    <property type="component" value="Unassembled WGS sequence"/>
</dbReference>
<evidence type="ECO:0000256" key="1">
    <source>
        <dbReference type="ARBA" id="ARBA00000085"/>
    </source>
</evidence>
<keyword evidence="4 9" id="KW-0418">Kinase</keyword>
<dbReference type="Gene3D" id="3.30.565.10">
    <property type="entry name" value="Histidine kinase-like ATPase, C-terminal domain"/>
    <property type="match status" value="1"/>
</dbReference>
<dbReference type="Gene3D" id="1.10.287.130">
    <property type="match status" value="1"/>
</dbReference>
<comment type="caution">
    <text evidence="9">The sequence shown here is derived from an EMBL/GenBank/DDBJ whole genome shotgun (WGS) entry which is preliminary data.</text>
</comment>
<protein>
    <recommendedName>
        <fullName evidence="2">histidine kinase</fullName>
        <ecNumber evidence="2">2.7.13.3</ecNumber>
    </recommendedName>
</protein>
<feature type="transmembrane region" description="Helical" evidence="7">
    <location>
        <begin position="609"/>
        <end position="633"/>
    </location>
</feature>
<feature type="transmembrane region" description="Helical" evidence="7">
    <location>
        <begin position="74"/>
        <end position="96"/>
    </location>
</feature>
<feature type="transmembrane region" description="Helical" evidence="7">
    <location>
        <begin position="570"/>
        <end position="597"/>
    </location>
</feature>
<dbReference type="PROSITE" id="PS50109">
    <property type="entry name" value="HIS_KIN"/>
    <property type="match status" value="1"/>
</dbReference>
<feature type="transmembrane region" description="Helical" evidence="7">
    <location>
        <begin position="317"/>
        <end position="340"/>
    </location>
</feature>
<feature type="transmembrane region" description="Helical" evidence="7">
    <location>
        <begin position="151"/>
        <end position="170"/>
    </location>
</feature>
<feature type="transmembrane region" description="Helical" evidence="7">
    <location>
        <begin position="456"/>
        <end position="476"/>
    </location>
</feature>